<keyword evidence="10" id="KW-0325">Glycoprotein</keyword>
<keyword evidence="6 15" id="KW-1133">Transmembrane helix</keyword>
<feature type="transmembrane region" description="Helical" evidence="15">
    <location>
        <begin position="18"/>
        <end position="44"/>
    </location>
</feature>
<evidence type="ECO:0000256" key="3">
    <source>
        <dbReference type="ARBA" id="ARBA00022480"/>
    </source>
</evidence>
<keyword evidence="17" id="KW-1185">Reference proteome</keyword>
<evidence type="ECO:0000256" key="10">
    <source>
        <dbReference type="ARBA" id="ARBA00023180"/>
    </source>
</evidence>
<comment type="caution">
    <text evidence="16">The sequence shown here is derived from an EMBL/GenBank/DDBJ whole genome shotgun (WGS) entry which is preliminary data.</text>
</comment>
<evidence type="ECO:0000256" key="15">
    <source>
        <dbReference type="SAM" id="Phobius"/>
    </source>
</evidence>
<dbReference type="CDD" id="cd15025">
    <property type="entry name" value="7tm_TAS2R38"/>
    <property type="match status" value="1"/>
</dbReference>
<evidence type="ECO:0000256" key="6">
    <source>
        <dbReference type="ARBA" id="ARBA00022989"/>
    </source>
</evidence>
<keyword evidence="5 14" id="KW-0812">Transmembrane</keyword>
<gene>
    <name evidence="16" type="ORF">P7K49_025797</name>
</gene>
<keyword evidence="3 14" id="KW-0919">Taste</keyword>
<evidence type="ECO:0000256" key="8">
    <source>
        <dbReference type="ARBA" id="ARBA00023136"/>
    </source>
</evidence>
<sequence length="333" mass="38149">MLTITSISTVPYEVRSTFLFISVLELAVGFLTNAFIFLVNFWDIVKRQPLNNCDRVLLCLSINRLFLHGLLFLSALQLTHFQKMKEPLNRSYQAIIMLWMIANQANLWLATCLSLLYCSKLIRFSHTFLIRLARWVSRKISQMLLGIILSSSICTIICVSDFISRLHFTVTTVLFVNNNTRLNWQITDLNLFYSFIFCYLWSVPPFLLFLVSSWMLTVSLGRHMRTMKVHTRDTRDPSLQAHIKALKSLVSFFCFFVMSFCAALISMPLLFLWRNKIGVLVCVGIMAACPSGHAAILISGNAKLRRAVTTVLLWAQSSLKVRADRKADPRTLC</sequence>
<dbReference type="Pfam" id="PF05296">
    <property type="entry name" value="TAS2R"/>
    <property type="match status" value="1"/>
</dbReference>
<evidence type="ECO:0000256" key="9">
    <source>
        <dbReference type="ARBA" id="ARBA00023170"/>
    </source>
</evidence>
<feature type="transmembrane region" description="Helical" evidence="15">
    <location>
        <begin position="191"/>
        <end position="218"/>
    </location>
</feature>
<protein>
    <recommendedName>
        <fullName evidence="14">Taste receptor type 2</fullName>
    </recommendedName>
</protein>
<organism evidence="16 17">
    <name type="scientific">Saguinus oedipus</name>
    <name type="common">Cotton-top tamarin</name>
    <name type="synonym">Oedipomidas oedipus</name>
    <dbReference type="NCBI Taxonomy" id="9490"/>
    <lineage>
        <taxon>Eukaryota</taxon>
        <taxon>Metazoa</taxon>
        <taxon>Chordata</taxon>
        <taxon>Craniata</taxon>
        <taxon>Vertebrata</taxon>
        <taxon>Euteleostomi</taxon>
        <taxon>Mammalia</taxon>
        <taxon>Eutheria</taxon>
        <taxon>Euarchontoglires</taxon>
        <taxon>Primates</taxon>
        <taxon>Haplorrhini</taxon>
        <taxon>Platyrrhini</taxon>
        <taxon>Cebidae</taxon>
        <taxon>Callitrichinae</taxon>
        <taxon>Saguinus</taxon>
    </lineage>
</organism>
<proteinExistence type="inferred from homology"/>
<keyword evidence="4 14" id="KW-0716">Sensory transduction</keyword>
<feature type="transmembrane region" description="Helical" evidence="15">
    <location>
        <begin position="96"/>
        <end position="122"/>
    </location>
</feature>
<dbReference type="PANTHER" id="PTHR11394:SF52">
    <property type="entry name" value="TASTE RECEPTOR TYPE 2 MEMBER 38"/>
    <property type="match status" value="1"/>
</dbReference>
<evidence type="ECO:0000256" key="11">
    <source>
        <dbReference type="ARBA" id="ARBA00023224"/>
    </source>
</evidence>
<dbReference type="Proteomes" id="UP001266305">
    <property type="component" value="Unassembled WGS sequence"/>
</dbReference>
<evidence type="ECO:0000256" key="12">
    <source>
        <dbReference type="ARBA" id="ARBA00024847"/>
    </source>
</evidence>
<comment type="function">
    <text evidence="12">Receptor that may play a role in the perception of bitterness and is gustducin-linked. May play a role in sensing the chemical composition of the gastrointestinal content. The activity of this receptor may stimulate alpha gustducin, mediate PLC-beta-2 activation and lead to the gating of TRPM5.</text>
</comment>
<evidence type="ECO:0000313" key="17">
    <source>
        <dbReference type="Proteomes" id="UP001266305"/>
    </source>
</evidence>
<dbReference type="SUPFAM" id="SSF81321">
    <property type="entry name" value="Family A G protein-coupled receptor-like"/>
    <property type="match status" value="1"/>
</dbReference>
<evidence type="ECO:0000256" key="13">
    <source>
        <dbReference type="RuleBase" id="RU004423"/>
    </source>
</evidence>
<dbReference type="EMBL" id="JASSZA010000012">
    <property type="protein sequence ID" value="KAK2096763.1"/>
    <property type="molecule type" value="Genomic_DNA"/>
</dbReference>
<evidence type="ECO:0000256" key="1">
    <source>
        <dbReference type="ARBA" id="ARBA00004141"/>
    </source>
</evidence>
<keyword evidence="9 14" id="KW-0675">Receptor</keyword>
<feature type="transmembrane region" description="Helical" evidence="15">
    <location>
        <begin position="143"/>
        <end position="163"/>
    </location>
</feature>
<keyword evidence="11 14" id="KW-0807">Transducer</keyword>
<name>A0ABQ9UI71_SAGOE</name>
<reference evidence="16 17" key="1">
    <citation type="submission" date="2023-05" db="EMBL/GenBank/DDBJ databases">
        <title>B98-5 Cell Line De Novo Hybrid Assembly: An Optical Mapping Approach.</title>
        <authorList>
            <person name="Kananen K."/>
            <person name="Auerbach J.A."/>
            <person name="Kautto E."/>
            <person name="Blachly J.S."/>
        </authorList>
    </citation>
    <scope>NUCLEOTIDE SEQUENCE [LARGE SCALE GENOMIC DNA]</scope>
    <source>
        <strain evidence="16">B95-8</strain>
        <tissue evidence="16">Cell line</tissue>
    </source>
</reference>
<accession>A0ABQ9UI71</accession>
<dbReference type="PANTHER" id="PTHR11394">
    <property type="entry name" value="TASTE RECEPTOR TYPE 2"/>
    <property type="match status" value="1"/>
</dbReference>
<keyword evidence="8 14" id="KW-0472">Membrane</keyword>
<dbReference type="InterPro" id="IPR030050">
    <property type="entry name" value="TAS2R38"/>
</dbReference>
<feature type="transmembrane region" description="Helical" evidence="15">
    <location>
        <begin position="249"/>
        <end position="271"/>
    </location>
</feature>
<comment type="subcellular location">
    <subcellularLocation>
        <location evidence="1 14">Membrane</location>
        <topology evidence="1 14">Multi-pass membrane protein</topology>
    </subcellularLocation>
</comment>
<evidence type="ECO:0000256" key="4">
    <source>
        <dbReference type="ARBA" id="ARBA00022606"/>
    </source>
</evidence>
<comment type="similarity">
    <text evidence="2 13">Belongs to the G-protein coupled receptor T2R family.</text>
</comment>
<feature type="transmembrane region" description="Helical" evidence="15">
    <location>
        <begin position="277"/>
        <end position="298"/>
    </location>
</feature>
<dbReference type="InterPro" id="IPR007960">
    <property type="entry name" value="TAS2R"/>
</dbReference>
<evidence type="ECO:0000256" key="5">
    <source>
        <dbReference type="ARBA" id="ARBA00022692"/>
    </source>
</evidence>
<evidence type="ECO:0000256" key="2">
    <source>
        <dbReference type="ARBA" id="ARBA00007376"/>
    </source>
</evidence>
<evidence type="ECO:0000313" key="16">
    <source>
        <dbReference type="EMBL" id="KAK2096763.1"/>
    </source>
</evidence>
<evidence type="ECO:0000256" key="14">
    <source>
        <dbReference type="RuleBase" id="RU004424"/>
    </source>
</evidence>
<feature type="transmembrane region" description="Helical" evidence="15">
    <location>
        <begin position="56"/>
        <end position="76"/>
    </location>
</feature>
<keyword evidence="7 14" id="KW-0297">G-protein coupled receptor</keyword>
<evidence type="ECO:0000256" key="7">
    <source>
        <dbReference type="ARBA" id="ARBA00023040"/>
    </source>
</evidence>